<feature type="domain" description="ABC transporter" evidence="6">
    <location>
        <begin position="134"/>
        <end position="363"/>
    </location>
</feature>
<evidence type="ECO:0000256" key="5">
    <source>
        <dbReference type="ARBA" id="ARBA00022840"/>
    </source>
</evidence>
<dbReference type="InterPro" id="IPR017871">
    <property type="entry name" value="ABC_transporter-like_CS"/>
</dbReference>
<keyword evidence="4" id="KW-0547">Nucleotide-binding</keyword>
<evidence type="ECO:0000313" key="7">
    <source>
        <dbReference type="EMBL" id="CCD37382.1"/>
    </source>
</evidence>
<dbReference type="GO" id="GO:0005524">
    <property type="term" value="F:ATP binding"/>
    <property type="evidence" value="ECO:0007669"/>
    <property type="project" value="UniProtKB-KW"/>
</dbReference>
<dbReference type="STRING" id="1055526.BKIR_c180_0805"/>
<keyword evidence="3" id="KW-0997">Cell inner membrane</keyword>
<dbReference type="PANTHER" id="PTHR42711:SF10">
    <property type="entry name" value="ABC TRANSPORTER ATP-BINDING PROTEIN"/>
    <property type="match status" value="1"/>
</dbReference>
<evidence type="ECO:0000256" key="1">
    <source>
        <dbReference type="ARBA" id="ARBA00022448"/>
    </source>
</evidence>
<dbReference type="InterPro" id="IPR050763">
    <property type="entry name" value="ABC_transporter_ATP-binding"/>
</dbReference>
<proteinExistence type="predicted"/>
<dbReference type="HOGENOM" id="CLU_000604_1_2_4"/>
<dbReference type="AlphaFoldDB" id="G4M8A3"/>
<dbReference type="InterPro" id="IPR003593">
    <property type="entry name" value="AAA+_ATPase"/>
</dbReference>
<evidence type="ECO:0000256" key="2">
    <source>
        <dbReference type="ARBA" id="ARBA00022475"/>
    </source>
</evidence>
<accession>G4M8A3</accession>
<dbReference type="PROSITE" id="PS50893">
    <property type="entry name" value="ABC_TRANSPORTER_2"/>
    <property type="match status" value="1"/>
</dbReference>
<keyword evidence="5" id="KW-0067">ATP-binding</keyword>
<keyword evidence="8" id="KW-1185">Reference proteome</keyword>
<dbReference type="Gene3D" id="3.40.50.300">
    <property type="entry name" value="P-loop containing nucleotide triphosphate hydrolases"/>
    <property type="match status" value="1"/>
</dbReference>
<evidence type="ECO:0000256" key="4">
    <source>
        <dbReference type="ARBA" id="ARBA00022741"/>
    </source>
</evidence>
<dbReference type="Proteomes" id="UP000003511">
    <property type="component" value="Unassembled WGS sequence"/>
</dbReference>
<protein>
    <submittedName>
        <fullName evidence="7">ABC-type multidrug transport system, ATPase component</fullName>
    </submittedName>
</protein>
<dbReference type="InterPro" id="IPR003439">
    <property type="entry name" value="ABC_transporter-like_ATP-bd"/>
</dbReference>
<dbReference type="Pfam" id="PF00005">
    <property type="entry name" value="ABC_tran"/>
    <property type="match status" value="1"/>
</dbReference>
<comment type="caution">
    <text evidence="7">The sequence shown here is derived from an EMBL/GenBank/DDBJ whole genome shotgun (WGS) entry which is preliminary data.</text>
</comment>
<gene>
    <name evidence="7" type="ORF">BKIR_c180_0805</name>
</gene>
<organism evidence="7 8">
    <name type="scientific">Candidatus Paraburkholderia kirkii UZHbot1</name>
    <dbReference type="NCBI Taxonomy" id="1055526"/>
    <lineage>
        <taxon>Bacteria</taxon>
        <taxon>Pseudomonadati</taxon>
        <taxon>Pseudomonadota</taxon>
        <taxon>Betaproteobacteria</taxon>
        <taxon>Burkholderiales</taxon>
        <taxon>Burkholderiaceae</taxon>
        <taxon>Paraburkholderia</taxon>
    </lineage>
</organism>
<dbReference type="SUPFAM" id="SSF52540">
    <property type="entry name" value="P-loop containing nucleoside triphosphate hydrolases"/>
    <property type="match status" value="1"/>
</dbReference>
<evidence type="ECO:0000313" key="8">
    <source>
        <dbReference type="Proteomes" id="UP000003511"/>
    </source>
</evidence>
<evidence type="ECO:0000259" key="6">
    <source>
        <dbReference type="PROSITE" id="PS50893"/>
    </source>
</evidence>
<reference evidence="7 8" key="2">
    <citation type="submission" date="2011-10" db="EMBL/GenBank/DDBJ databases">
        <title>Draft genome sequence of Candidatus Burkholderia kirkii.</title>
        <authorList>
            <person name="Carlier A.L."/>
            <person name="Eberl L."/>
        </authorList>
    </citation>
    <scope>NUCLEOTIDE SEQUENCE [LARGE SCALE GENOMIC DNA]</scope>
    <source>
        <strain evidence="7 8">UZHbot1</strain>
    </source>
</reference>
<dbReference type="GO" id="GO:0016887">
    <property type="term" value="F:ATP hydrolysis activity"/>
    <property type="evidence" value="ECO:0007669"/>
    <property type="project" value="InterPro"/>
</dbReference>
<sequence>MTHAASAVTARGLALAGAAPANFLRHNPKSADSKAWFATEAPSANAAGPPRFHHLPPACLALAGATCHSHSSSLNRIVVHRVTPITTMAKPSHCVFENLRRVSLTDTMDDPGRPPSSEPDRAVSAIVHAMSRIITVSNLSKTYGSGFRALRDVNLEIRRGEIFALLGPNGAGKTTLISTVCGIVNPSEGKVTVAGHDIVTDCRAARAMIGLVPQELTTDAFETVWATVSFSRGLFGRPKNPAHIEKVLKALSLWSKKDNKIMTLSGGMKRRVLIAKALAHEPDILFLDEPTAGVDVELRRDMWDLVRELKSNGVTIILTTHYIEEAEEMADRIGVINRGEIVLVEEKHELMRKLGQKKLTLQLEHSLAEIPAPLLPYGLAHSSDGSELTYTYDAHDEPGRIIALLRHVDEAGVRFKDLQTTQSSLEDIFVSLVREAK</sequence>
<dbReference type="BioCyc" id="CBUR1055526:G10QW-824-MONOMER"/>
<dbReference type="PANTHER" id="PTHR42711">
    <property type="entry name" value="ABC TRANSPORTER ATP-BINDING PROTEIN"/>
    <property type="match status" value="1"/>
</dbReference>
<name>G4M8A3_9BURK</name>
<dbReference type="EMBL" id="CAFE01000096">
    <property type="protein sequence ID" value="CCD37382.1"/>
    <property type="molecule type" value="Genomic_DNA"/>
</dbReference>
<keyword evidence="1" id="KW-0813">Transport</keyword>
<dbReference type="PROSITE" id="PS00211">
    <property type="entry name" value="ABC_TRANSPORTER_1"/>
    <property type="match status" value="1"/>
</dbReference>
<keyword evidence="3" id="KW-0472">Membrane</keyword>
<evidence type="ECO:0000256" key="3">
    <source>
        <dbReference type="ARBA" id="ARBA00022519"/>
    </source>
</evidence>
<keyword evidence="2" id="KW-1003">Cell membrane</keyword>
<reference evidence="7 8" key="1">
    <citation type="submission" date="2011-09" db="EMBL/GenBank/DDBJ databases">
        <authorList>
            <person name="Carlier A."/>
        </authorList>
    </citation>
    <scope>NUCLEOTIDE SEQUENCE [LARGE SCALE GENOMIC DNA]</scope>
    <source>
        <strain evidence="7 8">UZHbot1</strain>
    </source>
</reference>
<dbReference type="InterPro" id="IPR027417">
    <property type="entry name" value="P-loop_NTPase"/>
</dbReference>
<dbReference type="SMART" id="SM00382">
    <property type="entry name" value="AAA"/>
    <property type="match status" value="1"/>
</dbReference>